<dbReference type="Proteomes" id="UP001501326">
    <property type="component" value="Unassembled WGS sequence"/>
</dbReference>
<evidence type="ECO:0000256" key="5">
    <source>
        <dbReference type="SAM" id="MobiDB-lite"/>
    </source>
</evidence>
<dbReference type="RefSeq" id="WP_344192797.1">
    <property type="nucleotide sequence ID" value="NZ_BAAARN010000001.1"/>
</dbReference>
<keyword evidence="2 6" id="KW-0812">Transmembrane</keyword>
<dbReference type="Pfam" id="PF12698">
    <property type="entry name" value="ABC2_membrane_3"/>
    <property type="match status" value="1"/>
</dbReference>
<feature type="domain" description="ABC-2 type transporter transmembrane" evidence="7">
    <location>
        <begin position="56"/>
        <end position="398"/>
    </location>
</feature>
<feature type="compositionally biased region" description="Basic and acidic residues" evidence="5">
    <location>
        <begin position="10"/>
        <end position="32"/>
    </location>
</feature>
<feature type="transmembrane region" description="Helical" evidence="6">
    <location>
        <begin position="208"/>
        <end position="229"/>
    </location>
</feature>
<keyword evidence="4 6" id="KW-0472">Membrane</keyword>
<evidence type="ECO:0000259" key="7">
    <source>
        <dbReference type="Pfam" id="PF12698"/>
    </source>
</evidence>
<dbReference type="InterPro" id="IPR013525">
    <property type="entry name" value="ABC2_TM"/>
</dbReference>
<comment type="caution">
    <text evidence="8">The sequence shown here is derived from an EMBL/GenBank/DDBJ whole genome shotgun (WGS) entry which is preliminary data.</text>
</comment>
<evidence type="ECO:0000256" key="3">
    <source>
        <dbReference type="ARBA" id="ARBA00022989"/>
    </source>
</evidence>
<feature type="transmembrane region" description="Helical" evidence="6">
    <location>
        <begin position="295"/>
        <end position="322"/>
    </location>
</feature>
<evidence type="ECO:0000256" key="4">
    <source>
        <dbReference type="ARBA" id="ARBA00023136"/>
    </source>
</evidence>
<feature type="transmembrane region" description="Helical" evidence="6">
    <location>
        <begin position="57"/>
        <end position="79"/>
    </location>
</feature>
<keyword evidence="3 6" id="KW-1133">Transmembrane helix</keyword>
<comment type="subcellular location">
    <subcellularLocation>
        <location evidence="1">Membrane</location>
        <topology evidence="1">Multi-pass membrane protein</topology>
    </subcellularLocation>
</comment>
<accession>A0ABP6H399</accession>
<evidence type="ECO:0000256" key="2">
    <source>
        <dbReference type="ARBA" id="ARBA00022692"/>
    </source>
</evidence>
<feature type="transmembrane region" description="Helical" evidence="6">
    <location>
        <begin position="334"/>
        <end position="356"/>
    </location>
</feature>
<protein>
    <submittedName>
        <fullName evidence="8">ABC transporter permease</fullName>
    </submittedName>
</protein>
<feature type="region of interest" description="Disordered" evidence="5">
    <location>
        <begin position="1"/>
        <end position="33"/>
    </location>
</feature>
<reference evidence="9" key="1">
    <citation type="journal article" date="2019" name="Int. J. Syst. Evol. Microbiol.">
        <title>The Global Catalogue of Microorganisms (GCM) 10K type strain sequencing project: providing services to taxonomists for standard genome sequencing and annotation.</title>
        <authorList>
            <consortium name="The Broad Institute Genomics Platform"/>
            <consortium name="The Broad Institute Genome Sequencing Center for Infectious Disease"/>
            <person name="Wu L."/>
            <person name="Ma J."/>
        </authorList>
    </citation>
    <scope>NUCLEOTIDE SEQUENCE [LARGE SCALE GENOMIC DNA]</scope>
    <source>
        <strain evidence="9">JCM 16378</strain>
    </source>
</reference>
<keyword evidence="9" id="KW-1185">Reference proteome</keyword>
<proteinExistence type="predicted"/>
<evidence type="ECO:0000313" key="9">
    <source>
        <dbReference type="Proteomes" id="UP001501326"/>
    </source>
</evidence>
<evidence type="ECO:0000256" key="6">
    <source>
        <dbReference type="SAM" id="Phobius"/>
    </source>
</evidence>
<feature type="transmembrane region" description="Helical" evidence="6">
    <location>
        <begin position="258"/>
        <end position="283"/>
    </location>
</feature>
<sequence>MSTRTPVPHQDTDLAHDRDPSQRGLGDRHEAPVRAAGGSAWTLVARREVMVKLTDKSFLIGTAVTLALIVGALALQVVLSGHTSTSKIAASSPAAVTMVEKLADQAPVLDDSVKVELVRSSSDTAAKSAVEDEDADAWLRQTASGWELTTRESADSSLLTVVQQVVRADTIDRNADAAGTTLTALEQGSQVATTQLVGDAKKSQLSDLMGFAFAFLFYIAALTFGIALASSVVEEKQSRIVEIIAGAIPLRQLLAGKIAGNTVLAVGQMAIYVGVALVGLAFTDYSGLIAGVSGTVGWFLAFFLAGFVALSCLWAVAGALASRTEDLQSTQTPVTMLVMLMFFGGLFLDGTVRTVASFFPPVSALLMPIRMLDGGVAWWEPLVAMVLLVGFAAVLVLAGERIYRRALMQTGGKLSLKEAWRLEE</sequence>
<evidence type="ECO:0000313" key="8">
    <source>
        <dbReference type="EMBL" id="GAA2736239.1"/>
    </source>
</evidence>
<organism evidence="8 9">
    <name type="scientific">Pedococcus aerophilus</name>
    <dbReference type="NCBI Taxonomy" id="436356"/>
    <lineage>
        <taxon>Bacteria</taxon>
        <taxon>Bacillati</taxon>
        <taxon>Actinomycetota</taxon>
        <taxon>Actinomycetes</taxon>
        <taxon>Micrococcales</taxon>
        <taxon>Intrasporangiaceae</taxon>
        <taxon>Pedococcus</taxon>
    </lineage>
</organism>
<feature type="transmembrane region" description="Helical" evidence="6">
    <location>
        <begin position="376"/>
        <end position="398"/>
    </location>
</feature>
<dbReference type="EMBL" id="BAAARN010000001">
    <property type="protein sequence ID" value="GAA2736239.1"/>
    <property type="molecule type" value="Genomic_DNA"/>
</dbReference>
<evidence type="ECO:0000256" key="1">
    <source>
        <dbReference type="ARBA" id="ARBA00004141"/>
    </source>
</evidence>
<gene>
    <name evidence="8" type="ORF">GCM10009867_20470</name>
</gene>
<name>A0ABP6H399_9MICO</name>